<protein>
    <submittedName>
        <fullName evidence="9">Aste57867_11280 protein</fullName>
    </submittedName>
</protein>
<feature type="domain" description="RING-type" evidence="6">
    <location>
        <begin position="97"/>
        <end position="149"/>
    </location>
</feature>
<evidence type="ECO:0000313" key="9">
    <source>
        <dbReference type="EMBL" id="VFT88142.1"/>
    </source>
</evidence>
<feature type="transmembrane region" description="Helical" evidence="5">
    <location>
        <begin position="177"/>
        <end position="194"/>
    </location>
</feature>
<dbReference type="EMBL" id="VJMH01005267">
    <property type="protein sequence ID" value="KAF0698083.1"/>
    <property type="molecule type" value="Genomic_DNA"/>
</dbReference>
<keyword evidence="2 4" id="KW-0863">Zinc-finger</keyword>
<keyword evidence="3" id="KW-0862">Zinc</keyword>
<keyword evidence="1" id="KW-0479">Metal-binding</keyword>
<evidence type="ECO:0000256" key="3">
    <source>
        <dbReference type="ARBA" id="ARBA00022833"/>
    </source>
</evidence>
<dbReference type="AlphaFoldDB" id="A0A485KSJ4"/>
<dbReference type="InterPro" id="IPR013083">
    <property type="entry name" value="Znf_RING/FYVE/PHD"/>
</dbReference>
<dbReference type="EMBL" id="CAADRA010005288">
    <property type="protein sequence ID" value="VFT88142.1"/>
    <property type="molecule type" value="Genomic_DNA"/>
</dbReference>
<feature type="transmembrane region" description="Helical" evidence="5">
    <location>
        <begin position="278"/>
        <end position="304"/>
    </location>
</feature>
<keyword evidence="5" id="KW-0472">Membrane</keyword>
<reference evidence="8" key="2">
    <citation type="submission" date="2019-06" db="EMBL/GenBank/DDBJ databases">
        <title>Genomics analysis of Aphanomyces spp. identifies a new class of oomycete effector associated with host adaptation.</title>
        <authorList>
            <person name="Gaulin E."/>
        </authorList>
    </citation>
    <scope>NUCLEOTIDE SEQUENCE</scope>
    <source>
        <strain evidence="8">CBS 578.67</strain>
    </source>
</reference>
<evidence type="ECO:0000256" key="1">
    <source>
        <dbReference type="ARBA" id="ARBA00022723"/>
    </source>
</evidence>
<dbReference type="Gene3D" id="3.30.40.10">
    <property type="entry name" value="Zinc/RING finger domain, C3HC4 (zinc finger)"/>
    <property type="match status" value="1"/>
</dbReference>
<dbReference type="SMART" id="SM00744">
    <property type="entry name" value="RINGv"/>
    <property type="match status" value="1"/>
</dbReference>
<evidence type="ECO:0000313" key="10">
    <source>
        <dbReference type="Proteomes" id="UP000332933"/>
    </source>
</evidence>
<organism evidence="9 10">
    <name type="scientific">Aphanomyces stellatus</name>
    <dbReference type="NCBI Taxonomy" id="120398"/>
    <lineage>
        <taxon>Eukaryota</taxon>
        <taxon>Sar</taxon>
        <taxon>Stramenopiles</taxon>
        <taxon>Oomycota</taxon>
        <taxon>Saprolegniomycetes</taxon>
        <taxon>Saprolegniales</taxon>
        <taxon>Verrucalvaceae</taxon>
        <taxon>Aphanomyces</taxon>
    </lineage>
</organism>
<evidence type="ECO:0000259" key="7">
    <source>
        <dbReference type="PROSITE" id="PS51292"/>
    </source>
</evidence>
<dbReference type="OrthoDB" id="264354at2759"/>
<dbReference type="Proteomes" id="UP000332933">
    <property type="component" value="Unassembled WGS sequence"/>
</dbReference>
<evidence type="ECO:0000256" key="2">
    <source>
        <dbReference type="ARBA" id="ARBA00022771"/>
    </source>
</evidence>
<keyword evidence="5" id="KW-1133">Transmembrane helix</keyword>
<dbReference type="GO" id="GO:0008270">
    <property type="term" value="F:zinc ion binding"/>
    <property type="evidence" value="ECO:0007669"/>
    <property type="project" value="UniProtKB-KW"/>
</dbReference>
<feature type="transmembrane region" description="Helical" evidence="5">
    <location>
        <begin position="225"/>
        <end position="245"/>
    </location>
</feature>
<keyword evidence="10" id="KW-1185">Reference proteome</keyword>
<accession>A0A485KSJ4</accession>
<dbReference type="PANTHER" id="PTHR46347">
    <property type="entry name" value="RING/FYVE/PHD ZINC FINGER SUPERFAMILY PROTEIN"/>
    <property type="match status" value="1"/>
</dbReference>
<sequence length="393" mass="43650">MKTIPKCENSVQSVYATPALEDLILHVLIGSTDFHPPIKWAQNSWCHSRAAQFNNEHVDIVQFYRMPSPTKSPLGPIATAMRAQTTYDTFDTSPACCFMCHESTSGAVRSPLELIAPCSCLTYVHRQCLDHWRATSDTYHAMTECPTCHDEYRIQRFEVPNADALDDAIKTAKRWRWVLVLSVLLVGSLVTWLVDRGTPAYFHIHWNGLDGQLTNWMGLTHVPRFLDYFGASVVVATCFTSVLAIRSWCGRSHTASVSHTLDDVESGGQTDRVDCRTVCAALICGILVVSIVFVALVMMLPAMVGALGSTIDRRCEKHIRSFQVQRERIFNLRPLTDDARHKQGASVPVVESPSSSLMHVHVTPSGYEYRCACDAPTGVALGHVIVDDLDTIS</sequence>
<dbReference type="Pfam" id="PF12906">
    <property type="entry name" value="RINGv"/>
    <property type="match status" value="1"/>
</dbReference>
<evidence type="ECO:0000256" key="4">
    <source>
        <dbReference type="PROSITE-ProRule" id="PRU00175"/>
    </source>
</evidence>
<dbReference type="PROSITE" id="PS51292">
    <property type="entry name" value="ZF_RING_CH"/>
    <property type="match status" value="1"/>
</dbReference>
<dbReference type="SUPFAM" id="SSF57850">
    <property type="entry name" value="RING/U-box"/>
    <property type="match status" value="1"/>
</dbReference>
<dbReference type="PROSITE" id="PS50089">
    <property type="entry name" value="ZF_RING_2"/>
    <property type="match status" value="1"/>
</dbReference>
<feature type="domain" description="RING-CH-type" evidence="7">
    <location>
        <begin position="89"/>
        <end position="155"/>
    </location>
</feature>
<keyword evidence="5" id="KW-0812">Transmembrane</keyword>
<proteinExistence type="predicted"/>
<evidence type="ECO:0000256" key="5">
    <source>
        <dbReference type="SAM" id="Phobius"/>
    </source>
</evidence>
<evidence type="ECO:0000259" key="6">
    <source>
        <dbReference type="PROSITE" id="PS50089"/>
    </source>
</evidence>
<dbReference type="PANTHER" id="PTHR46347:SF1">
    <property type="entry name" value="RING_FYVE_PHD ZINC FINGER SUPERFAMILY PROTEIN"/>
    <property type="match status" value="1"/>
</dbReference>
<dbReference type="InterPro" id="IPR011016">
    <property type="entry name" value="Znf_RING-CH"/>
</dbReference>
<name>A0A485KSJ4_9STRA</name>
<dbReference type="InterPro" id="IPR001841">
    <property type="entry name" value="Znf_RING"/>
</dbReference>
<gene>
    <name evidence="9" type="primary">Aste57867_11280</name>
    <name evidence="8" type="ORF">As57867_011238</name>
    <name evidence="9" type="ORF">ASTE57867_11280</name>
</gene>
<evidence type="ECO:0000313" key="8">
    <source>
        <dbReference type="EMBL" id="KAF0698083.1"/>
    </source>
</evidence>
<reference evidence="9 10" key="1">
    <citation type="submission" date="2019-03" db="EMBL/GenBank/DDBJ databases">
        <authorList>
            <person name="Gaulin E."/>
            <person name="Dumas B."/>
        </authorList>
    </citation>
    <scope>NUCLEOTIDE SEQUENCE [LARGE SCALE GENOMIC DNA]</scope>
    <source>
        <strain evidence="9">CBS 568.67</strain>
    </source>
</reference>